<feature type="transmembrane region" description="Helical" evidence="1">
    <location>
        <begin position="98"/>
        <end position="122"/>
    </location>
</feature>
<sequence length="129" mass="13965">MSLTLLNSMLQRLSPRRPLILYVATWTTLLTLLAAVASFSPELAFVSAITPTSSFSQACRSQGLPPEGSLTTVRVPVDVPGEVLCLPAQLFMRSKMDLLVPPVFAAIIVAISAYVVKVLGLWEMDDPPH</sequence>
<evidence type="ECO:0000313" key="2">
    <source>
        <dbReference type="EMBL" id="KAL3531836.1"/>
    </source>
</evidence>
<dbReference type="Proteomes" id="UP001630127">
    <property type="component" value="Unassembled WGS sequence"/>
</dbReference>
<dbReference type="EMBL" id="JBJUIK010000003">
    <property type="protein sequence ID" value="KAL3531836.1"/>
    <property type="molecule type" value="Genomic_DNA"/>
</dbReference>
<keyword evidence="1" id="KW-0472">Membrane</keyword>
<dbReference type="AlphaFoldDB" id="A0ABD3AL08"/>
<organism evidence="2 3">
    <name type="scientific">Cinchona calisaya</name>
    <dbReference type="NCBI Taxonomy" id="153742"/>
    <lineage>
        <taxon>Eukaryota</taxon>
        <taxon>Viridiplantae</taxon>
        <taxon>Streptophyta</taxon>
        <taxon>Embryophyta</taxon>
        <taxon>Tracheophyta</taxon>
        <taxon>Spermatophyta</taxon>
        <taxon>Magnoliopsida</taxon>
        <taxon>eudicotyledons</taxon>
        <taxon>Gunneridae</taxon>
        <taxon>Pentapetalae</taxon>
        <taxon>asterids</taxon>
        <taxon>lamiids</taxon>
        <taxon>Gentianales</taxon>
        <taxon>Rubiaceae</taxon>
        <taxon>Cinchonoideae</taxon>
        <taxon>Cinchoneae</taxon>
        <taxon>Cinchona</taxon>
    </lineage>
</organism>
<comment type="caution">
    <text evidence="2">The sequence shown here is derived from an EMBL/GenBank/DDBJ whole genome shotgun (WGS) entry which is preliminary data.</text>
</comment>
<evidence type="ECO:0000256" key="1">
    <source>
        <dbReference type="SAM" id="Phobius"/>
    </source>
</evidence>
<keyword evidence="3" id="KW-1185">Reference proteome</keyword>
<gene>
    <name evidence="2" type="ORF">ACH5RR_005357</name>
</gene>
<reference evidence="2 3" key="1">
    <citation type="submission" date="2024-11" db="EMBL/GenBank/DDBJ databases">
        <title>A near-complete genome assembly of Cinchona calisaya.</title>
        <authorList>
            <person name="Lian D.C."/>
            <person name="Zhao X.W."/>
            <person name="Wei L."/>
        </authorList>
    </citation>
    <scope>NUCLEOTIDE SEQUENCE [LARGE SCALE GENOMIC DNA]</scope>
    <source>
        <tissue evidence="2">Nenye</tissue>
    </source>
</reference>
<protein>
    <submittedName>
        <fullName evidence="2">Uncharacterized protein</fullName>
    </submittedName>
</protein>
<proteinExistence type="predicted"/>
<evidence type="ECO:0000313" key="3">
    <source>
        <dbReference type="Proteomes" id="UP001630127"/>
    </source>
</evidence>
<accession>A0ABD3AL08</accession>
<dbReference type="PANTHER" id="PTHR34658:SF2">
    <property type="entry name" value="OS01G0151800 PROTEIN"/>
    <property type="match status" value="1"/>
</dbReference>
<keyword evidence="1" id="KW-1133">Transmembrane helix</keyword>
<feature type="transmembrane region" description="Helical" evidence="1">
    <location>
        <begin position="20"/>
        <end position="39"/>
    </location>
</feature>
<name>A0ABD3AL08_9GENT</name>
<dbReference type="PANTHER" id="PTHR34658">
    <property type="entry name" value="OS01G0151800 PROTEIN"/>
    <property type="match status" value="1"/>
</dbReference>
<keyword evidence="1" id="KW-0812">Transmembrane</keyword>